<dbReference type="AlphaFoldDB" id="X1B6B4"/>
<sequence length="132" mass="15681">MSDNIEDKLGLLEKKLDKYEKLDNHKKLSGIGNRIQKDVSICNSILERYTDVLDKPDDYVAEVVIQKSNLNEKQFEKYVEKMNKIKEEISNNKDLTIDEQINLYLDLVFAVKWCREYLRKQHMKVKSVDKKK</sequence>
<dbReference type="EMBL" id="BART01023296">
    <property type="protein sequence ID" value="GAG91279.1"/>
    <property type="molecule type" value="Genomic_DNA"/>
</dbReference>
<organism evidence="1">
    <name type="scientific">marine sediment metagenome</name>
    <dbReference type="NCBI Taxonomy" id="412755"/>
    <lineage>
        <taxon>unclassified sequences</taxon>
        <taxon>metagenomes</taxon>
        <taxon>ecological metagenomes</taxon>
    </lineage>
</organism>
<accession>X1B6B4</accession>
<protein>
    <submittedName>
        <fullName evidence="1">Uncharacterized protein</fullName>
    </submittedName>
</protein>
<comment type="caution">
    <text evidence="1">The sequence shown here is derived from an EMBL/GenBank/DDBJ whole genome shotgun (WGS) entry which is preliminary data.</text>
</comment>
<name>X1B6B4_9ZZZZ</name>
<gene>
    <name evidence="1" type="ORF">S01H4_42429</name>
</gene>
<reference evidence="1" key="1">
    <citation type="journal article" date="2014" name="Front. Microbiol.">
        <title>High frequency of phylogenetically diverse reductive dehalogenase-homologous genes in deep subseafloor sedimentary metagenomes.</title>
        <authorList>
            <person name="Kawai M."/>
            <person name="Futagami T."/>
            <person name="Toyoda A."/>
            <person name="Takaki Y."/>
            <person name="Nishi S."/>
            <person name="Hori S."/>
            <person name="Arai W."/>
            <person name="Tsubouchi T."/>
            <person name="Morono Y."/>
            <person name="Uchiyama I."/>
            <person name="Ito T."/>
            <person name="Fujiyama A."/>
            <person name="Inagaki F."/>
            <person name="Takami H."/>
        </authorList>
    </citation>
    <scope>NUCLEOTIDE SEQUENCE</scope>
    <source>
        <strain evidence="1">Expedition CK06-06</strain>
    </source>
</reference>
<evidence type="ECO:0000313" key="1">
    <source>
        <dbReference type="EMBL" id="GAG91279.1"/>
    </source>
</evidence>
<proteinExistence type="predicted"/>